<proteinExistence type="predicted"/>
<feature type="transmembrane region" description="Helical" evidence="1">
    <location>
        <begin position="32"/>
        <end position="53"/>
    </location>
</feature>
<comment type="caution">
    <text evidence="2">The sequence shown here is derived from an EMBL/GenBank/DDBJ whole genome shotgun (WGS) entry which is preliminary data.</text>
</comment>
<keyword evidence="1" id="KW-0472">Membrane</keyword>
<sequence length="118" mass="13880">MEANNKIRELNEYKKINKNNYRNRGKKKTKKIIPKIFIAICILGIVIGNLYGYSAVSQLKYDIYYLEKELRQKEVALEEVKATLSNNTSVQEIEKKAKDELNMEYPKDDQIEYIDVDN</sequence>
<reference evidence="2 3" key="1">
    <citation type="journal article" date="2017" name="Genome Announc.">
        <title>Draft Genome Sequence of Romboutsia weinsteinii sp. nov. Strain CCRI-19649(T) Isolated from Surface Water.</title>
        <authorList>
            <person name="Maheux A.F."/>
            <person name="Boudreau D.K."/>
            <person name="Berube E."/>
            <person name="Boissinot M."/>
            <person name="Cantin P."/>
            <person name="Raymond F."/>
            <person name="Corbeil J."/>
            <person name="Omar R.F."/>
            <person name="Bergeron M.G."/>
        </authorList>
    </citation>
    <scope>NUCLEOTIDE SEQUENCE [LARGE SCALE GENOMIC DNA]</scope>
    <source>
        <strain evidence="2 3">CCRI-19649</strain>
    </source>
</reference>
<keyword evidence="1" id="KW-1133">Transmembrane helix</keyword>
<name>A0A371J6U6_9FIRM</name>
<dbReference type="OrthoDB" id="1757177at2"/>
<organism evidence="2 3">
    <name type="scientific">Romboutsia weinsteinii</name>
    <dbReference type="NCBI Taxonomy" id="2020949"/>
    <lineage>
        <taxon>Bacteria</taxon>
        <taxon>Bacillati</taxon>
        <taxon>Bacillota</taxon>
        <taxon>Clostridia</taxon>
        <taxon>Peptostreptococcales</taxon>
        <taxon>Peptostreptococcaceae</taxon>
        <taxon>Romboutsia</taxon>
    </lineage>
</organism>
<evidence type="ECO:0000313" key="2">
    <source>
        <dbReference type="EMBL" id="RDY28479.1"/>
    </source>
</evidence>
<evidence type="ECO:0008006" key="4">
    <source>
        <dbReference type="Google" id="ProtNLM"/>
    </source>
</evidence>
<gene>
    <name evidence="2" type="ORF">CHL78_004645</name>
</gene>
<keyword evidence="1" id="KW-0812">Transmembrane</keyword>
<evidence type="ECO:0000313" key="3">
    <source>
        <dbReference type="Proteomes" id="UP000215694"/>
    </source>
</evidence>
<evidence type="ECO:0000256" key="1">
    <source>
        <dbReference type="SAM" id="Phobius"/>
    </source>
</evidence>
<dbReference type="EMBL" id="NOJY02000006">
    <property type="protein sequence ID" value="RDY28479.1"/>
    <property type="molecule type" value="Genomic_DNA"/>
</dbReference>
<dbReference type="RefSeq" id="WP_094366409.1">
    <property type="nucleotide sequence ID" value="NZ_NOJY02000006.1"/>
</dbReference>
<dbReference type="Proteomes" id="UP000215694">
    <property type="component" value="Unassembled WGS sequence"/>
</dbReference>
<keyword evidence="3" id="KW-1185">Reference proteome</keyword>
<accession>A0A371J6U6</accession>
<protein>
    <recommendedName>
        <fullName evidence="4">Cell division protein FtsL</fullName>
    </recommendedName>
</protein>
<dbReference type="AlphaFoldDB" id="A0A371J6U6"/>